<evidence type="ECO:0000259" key="1">
    <source>
        <dbReference type="Pfam" id="PF01551"/>
    </source>
</evidence>
<protein>
    <submittedName>
        <fullName evidence="2">M23 family metallopeptidase</fullName>
    </submittedName>
</protein>
<dbReference type="CDD" id="cd12797">
    <property type="entry name" value="M23_peptidase"/>
    <property type="match status" value="1"/>
</dbReference>
<keyword evidence="3" id="KW-1185">Reference proteome</keyword>
<dbReference type="Proteomes" id="UP001164718">
    <property type="component" value="Chromosome"/>
</dbReference>
<dbReference type="KEGG" id="faf:OE104_04170"/>
<dbReference type="PANTHER" id="PTHR21666:SF270">
    <property type="entry name" value="MUREIN HYDROLASE ACTIVATOR ENVC"/>
    <property type="match status" value="1"/>
</dbReference>
<proteinExistence type="predicted"/>
<dbReference type="InterPro" id="IPR011055">
    <property type="entry name" value="Dup_hybrid_motif"/>
</dbReference>
<dbReference type="PANTHER" id="PTHR21666">
    <property type="entry name" value="PEPTIDASE-RELATED"/>
    <property type="match status" value="1"/>
</dbReference>
<dbReference type="Gene3D" id="2.70.70.10">
    <property type="entry name" value="Glucose Permease (Domain IIA)"/>
    <property type="match status" value="1"/>
</dbReference>
<evidence type="ECO:0000313" key="2">
    <source>
        <dbReference type="EMBL" id="WAA10527.1"/>
    </source>
</evidence>
<organism evidence="2 3">
    <name type="scientific">Fervidibacillus albus</name>
    <dbReference type="NCBI Taxonomy" id="2980026"/>
    <lineage>
        <taxon>Bacteria</taxon>
        <taxon>Bacillati</taxon>
        <taxon>Bacillota</taxon>
        <taxon>Bacilli</taxon>
        <taxon>Bacillales</taxon>
        <taxon>Bacillaceae</taxon>
        <taxon>Fervidibacillus</taxon>
    </lineage>
</organism>
<dbReference type="EMBL" id="CP106878">
    <property type="protein sequence ID" value="WAA10527.1"/>
    <property type="molecule type" value="Genomic_DNA"/>
</dbReference>
<dbReference type="Pfam" id="PF01551">
    <property type="entry name" value="Peptidase_M23"/>
    <property type="match status" value="1"/>
</dbReference>
<evidence type="ECO:0000313" key="3">
    <source>
        <dbReference type="Proteomes" id="UP001164718"/>
    </source>
</evidence>
<dbReference type="AlphaFoldDB" id="A0A9E8LVM4"/>
<gene>
    <name evidence="2" type="ORF">OE104_04170</name>
</gene>
<dbReference type="GO" id="GO:0004222">
    <property type="term" value="F:metalloendopeptidase activity"/>
    <property type="evidence" value="ECO:0007669"/>
    <property type="project" value="TreeGrafter"/>
</dbReference>
<dbReference type="RefSeq" id="WP_275418318.1">
    <property type="nucleotide sequence ID" value="NZ_CP106878.1"/>
</dbReference>
<dbReference type="InterPro" id="IPR016047">
    <property type="entry name" value="M23ase_b-sheet_dom"/>
</dbReference>
<accession>A0A9E8LVM4</accession>
<dbReference type="SUPFAM" id="SSF51261">
    <property type="entry name" value="Duplicated hybrid motif"/>
    <property type="match status" value="1"/>
</dbReference>
<sequence length="184" mass="20618">MKKGKGLQLIGISFFIFFGLLPNISFAEMIDSEAKSKWIWPTDGFITDLYGTRGGSHKGIDIAEEMGTEVVAVLDGTITRSYYSNSYGNVIFIRHDVGYETVYAHLSKRLVNIGDRVEQGTTIGLMGNTGHSSGPHLHFEIHRPNWTYSKENAIDPLLIFGKVEVGQYRFCGENGQRIVVERKK</sequence>
<dbReference type="InterPro" id="IPR050570">
    <property type="entry name" value="Cell_wall_metabolism_enzyme"/>
</dbReference>
<feature type="domain" description="M23ase beta-sheet core" evidence="1">
    <location>
        <begin position="56"/>
        <end position="155"/>
    </location>
</feature>
<name>A0A9E8LVM4_9BACI</name>
<reference evidence="2" key="1">
    <citation type="submission" date="2022-09" db="EMBL/GenBank/DDBJ databases">
        <title>Complete Genomes of Fervidibacillus albus and Fervidibacillus halotolerans isolated from tidal flat sediments.</title>
        <authorList>
            <person name="Kwon K.K."/>
            <person name="Yang S.-H."/>
            <person name="Park M.J."/>
            <person name="Oh H.-M."/>
        </authorList>
    </citation>
    <scope>NUCLEOTIDE SEQUENCE</scope>
    <source>
        <strain evidence="2">MEBiC13591</strain>
    </source>
</reference>